<dbReference type="GO" id="GO:0006508">
    <property type="term" value="P:proteolysis"/>
    <property type="evidence" value="ECO:0007669"/>
    <property type="project" value="UniProtKB-KW"/>
</dbReference>
<dbReference type="InterPro" id="IPR036852">
    <property type="entry name" value="Peptidase_S8/S53_dom_sf"/>
</dbReference>
<dbReference type="InterPro" id="IPR034176">
    <property type="entry name" value="Peptidases_S8_13"/>
</dbReference>
<dbReference type="PROSITE" id="PS51892">
    <property type="entry name" value="SUBTILASE"/>
    <property type="match status" value="1"/>
</dbReference>
<keyword evidence="3" id="KW-0964">Secreted</keyword>
<dbReference type="AlphaFoldDB" id="A0A7C4KK22"/>
<dbReference type="InterPro" id="IPR050131">
    <property type="entry name" value="Peptidase_S8_subtilisin-like"/>
</dbReference>
<evidence type="ECO:0000256" key="8">
    <source>
        <dbReference type="ARBA" id="ARBA00023145"/>
    </source>
</evidence>
<evidence type="ECO:0000256" key="6">
    <source>
        <dbReference type="ARBA" id="ARBA00022801"/>
    </source>
</evidence>
<comment type="similarity">
    <text evidence="2 9">Belongs to the peptidase S8 family.</text>
</comment>
<dbReference type="InterPro" id="IPR023828">
    <property type="entry name" value="Peptidase_S8_Ser-AS"/>
</dbReference>
<dbReference type="InterPro" id="IPR015500">
    <property type="entry name" value="Peptidase_S8_subtilisin-rel"/>
</dbReference>
<dbReference type="InterPro" id="IPR000209">
    <property type="entry name" value="Peptidase_S8/S53_dom"/>
</dbReference>
<feature type="chain" id="PRO_5027980920" evidence="11">
    <location>
        <begin position="25"/>
        <end position="575"/>
    </location>
</feature>
<dbReference type="GO" id="GO:0005576">
    <property type="term" value="C:extracellular region"/>
    <property type="evidence" value="ECO:0007669"/>
    <property type="project" value="UniProtKB-SubCell"/>
</dbReference>
<dbReference type="EMBL" id="DSYK01000424">
    <property type="protein sequence ID" value="HGS21911.1"/>
    <property type="molecule type" value="Genomic_DNA"/>
</dbReference>
<dbReference type="PANTHER" id="PTHR43806:SF11">
    <property type="entry name" value="CEREVISIN-RELATED"/>
    <property type="match status" value="1"/>
</dbReference>
<dbReference type="Gene3D" id="3.40.50.200">
    <property type="entry name" value="Peptidase S8/S53 domain"/>
    <property type="match status" value="1"/>
</dbReference>
<evidence type="ECO:0000256" key="3">
    <source>
        <dbReference type="ARBA" id="ARBA00022525"/>
    </source>
</evidence>
<evidence type="ECO:0000256" key="5">
    <source>
        <dbReference type="ARBA" id="ARBA00022729"/>
    </source>
</evidence>
<gene>
    <name evidence="13" type="ORF">ENT37_08575</name>
</gene>
<dbReference type="PROSITE" id="PS00138">
    <property type="entry name" value="SUBTILASE_SER"/>
    <property type="match status" value="1"/>
</dbReference>
<sequence length="575" mass="60601">MSRLRVFFLLLALGLSLFPARAQASPPRESNPPPESTPIPLPTDRILVQYARPLSRPERPEETLSAVEVQGLSLRAGISLTYEHALAENWHVLRLPSPLPAEQMAEILRSLLAEPGVIAAEPDFLLTAQLTPNDQYYTDGSQWNLAKWSIVNEFGINAPPAWDVTTGNPSVPVAVIDTGSLPHQDLAGRLLPGYDFVSPALDRDPQAGWDNDPTDPGTFGDGIYCSSSQTSSWHGIHVAGILGASTNNNIGIAGVSWQNPLLPVRALGICGTGYFSDIIAAMRWAGGLTVSGVPANPNPARVINLSLGGAVSCPTAFQSAVDELLARGVFTVVAAGNGSTDVASFTPAGCQNVLTVAATDSNGYLANYSNFGNGVEISAPGSNIRSLGNVGTTFPVADSYSNKFGTSMAAPHVSGVLALMLSVHPGLTYPRIVQIFQKRSTAFPAGSSCAISGNCGSGILNAGAAVSEAFQLYYLNSPNEFEPAYAGTATQLKTFLVRTYPASGTPGLVFAVTVGGQAAAINRATYRGTYWELEVTPPARPNGLYDIQVTINGVPYAHEKSVMYGPQTFLPVISR</sequence>
<keyword evidence="6 9" id="KW-0378">Hydrolase</keyword>
<feature type="active site" description="Charge relay system" evidence="9">
    <location>
        <position position="407"/>
    </location>
</feature>
<comment type="caution">
    <text evidence="13">The sequence shown here is derived from an EMBL/GenBank/DDBJ whole genome shotgun (WGS) entry which is preliminary data.</text>
</comment>
<keyword evidence="8" id="KW-0865">Zymogen</keyword>
<feature type="region of interest" description="Disordered" evidence="10">
    <location>
        <begin position="22"/>
        <end position="41"/>
    </location>
</feature>
<protein>
    <submittedName>
        <fullName evidence="13">Peptidase S8</fullName>
    </submittedName>
</protein>
<dbReference type="PANTHER" id="PTHR43806">
    <property type="entry name" value="PEPTIDASE S8"/>
    <property type="match status" value="1"/>
</dbReference>
<evidence type="ECO:0000256" key="9">
    <source>
        <dbReference type="PROSITE-ProRule" id="PRU01240"/>
    </source>
</evidence>
<organism evidence="13">
    <name type="scientific">Anaerolinea thermolimosa</name>
    <dbReference type="NCBI Taxonomy" id="229919"/>
    <lineage>
        <taxon>Bacteria</taxon>
        <taxon>Bacillati</taxon>
        <taxon>Chloroflexota</taxon>
        <taxon>Anaerolineae</taxon>
        <taxon>Anaerolineales</taxon>
        <taxon>Anaerolineaceae</taxon>
        <taxon>Anaerolinea</taxon>
    </lineage>
</organism>
<evidence type="ECO:0000259" key="12">
    <source>
        <dbReference type="Pfam" id="PF00082"/>
    </source>
</evidence>
<dbReference type="PRINTS" id="PR00723">
    <property type="entry name" value="SUBTILISIN"/>
</dbReference>
<feature type="active site" description="Charge relay system" evidence="9">
    <location>
        <position position="234"/>
    </location>
</feature>
<keyword evidence="5 11" id="KW-0732">Signal</keyword>
<comment type="subcellular location">
    <subcellularLocation>
        <location evidence="1">Secreted</location>
    </subcellularLocation>
</comment>
<evidence type="ECO:0000256" key="10">
    <source>
        <dbReference type="SAM" id="MobiDB-lite"/>
    </source>
</evidence>
<proteinExistence type="inferred from homology"/>
<reference evidence="13" key="1">
    <citation type="journal article" date="2020" name="mSystems">
        <title>Genome- and Community-Level Interaction Insights into Carbon Utilization and Element Cycling Functions of Hydrothermarchaeota in Hydrothermal Sediment.</title>
        <authorList>
            <person name="Zhou Z."/>
            <person name="Liu Y."/>
            <person name="Xu W."/>
            <person name="Pan J."/>
            <person name="Luo Z.H."/>
            <person name="Li M."/>
        </authorList>
    </citation>
    <scope>NUCLEOTIDE SEQUENCE [LARGE SCALE GENOMIC DNA]</scope>
    <source>
        <strain evidence="13">SpSt-573</strain>
    </source>
</reference>
<evidence type="ECO:0000256" key="7">
    <source>
        <dbReference type="ARBA" id="ARBA00022825"/>
    </source>
</evidence>
<evidence type="ECO:0000256" key="1">
    <source>
        <dbReference type="ARBA" id="ARBA00004613"/>
    </source>
</evidence>
<evidence type="ECO:0000256" key="2">
    <source>
        <dbReference type="ARBA" id="ARBA00011073"/>
    </source>
</evidence>
<feature type="domain" description="Peptidase S8/S53" evidence="12">
    <location>
        <begin position="171"/>
        <end position="432"/>
    </location>
</feature>
<feature type="signal peptide" evidence="11">
    <location>
        <begin position="1"/>
        <end position="24"/>
    </location>
</feature>
<keyword evidence="4 9" id="KW-0645">Protease</keyword>
<dbReference type="FunFam" id="3.40.50.200:FF:000022">
    <property type="entry name" value="Extracellular protease"/>
    <property type="match status" value="1"/>
</dbReference>
<feature type="active site" description="Charge relay system" evidence="9">
    <location>
        <position position="177"/>
    </location>
</feature>
<name>A0A7C4KK22_9CHLR</name>
<dbReference type="CDD" id="cd07496">
    <property type="entry name" value="Peptidases_S8_13"/>
    <property type="match status" value="1"/>
</dbReference>
<evidence type="ECO:0000256" key="11">
    <source>
        <dbReference type="SAM" id="SignalP"/>
    </source>
</evidence>
<feature type="compositionally biased region" description="Pro residues" evidence="10">
    <location>
        <begin position="29"/>
        <end position="41"/>
    </location>
</feature>
<dbReference type="SUPFAM" id="SSF52743">
    <property type="entry name" value="Subtilisin-like"/>
    <property type="match status" value="1"/>
</dbReference>
<evidence type="ECO:0000256" key="4">
    <source>
        <dbReference type="ARBA" id="ARBA00022670"/>
    </source>
</evidence>
<accession>A0A7C4KK22</accession>
<keyword evidence="7 9" id="KW-0720">Serine protease</keyword>
<dbReference type="GO" id="GO:0004252">
    <property type="term" value="F:serine-type endopeptidase activity"/>
    <property type="evidence" value="ECO:0007669"/>
    <property type="project" value="UniProtKB-UniRule"/>
</dbReference>
<dbReference type="Pfam" id="PF00082">
    <property type="entry name" value="Peptidase_S8"/>
    <property type="match status" value="1"/>
</dbReference>
<evidence type="ECO:0000313" key="13">
    <source>
        <dbReference type="EMBL" id="HGS21911.1"/>
    </source>
</evidence>